<dbReference type="Gene3D" id="3.30.497.10">
    <property type="entry name" value="Antithrombin, subunit I, domain 2"/>
    <property type="match status" value="1"/>
</dbReference>
<organism evidence="12 13">
    <name type="scientific">Gasterosteus aculeatus aculeatus</name>
    <name type="common">three-spined stickleback</name>
    <dbReference type="NCBI Taxonomy" id="481459"/>
    <lineage>
        <taxon>Eukaryota</taxon>
        <taxon>Metazoa</taxon>
        <taxon>Chordata</taxon>
        <taxon>Craniata</taxon>
        <taxon>Vertebrata</taxon>
        <taxon>Euteleostomi</taxon>
        <taxon>Actinopterygii</taxon>
        <taxon>Neopterygii</taxon>
        <taxon>Teleostei</taxon>
        <taxon>Neoteleostei</taxon>
        <taxon>Acanthomorphata</taxon>
        <taxon>Eupercaria</taxon>
        <taxon>Perciformes</taxon>
        <taxon>Cottioidei</taxon>
        <taxon>Gasterosteales</taxon>
        <taxon>Gasterosteidae</taxon>
        <taxon>Gasterosteus</taxon>
    </lineage>
</organism>
<name>A0AAQ4RC29_GASAC</name>
<feature type="domain" description="Serpin" evidence="11">
    <location>
        <begin position="13"/>
        <end position="85"/>
    </location>
</feature>
<dbReference type="Gene3D" id="2.30.39.10">
    <property type="entry name" value="Alpha-1-antitrypsin, domain 1"/>
    <property type="match status" value="1"/>
</dbReference>
<evidence type="ECO:0000256" key="7">
    <source>
        <dbReference type="ARBA" id="ARBA00039512"/>
    </source>
</evidence>
<comment type="similarity">
    <text evidence="2">Belongs to the serpin family.</text>
</comment>
<feature type="chain" id="PRO_5043848751" description="Thyroxine-binding globulin" evidence="10">
    <location>
        <begin position="23"/>
        <end position="89"/>
    </location>
</feature>
<comment type="function">
    <text evidence="6">Major thyroid hormone transport protein in serum.</text>
</comment>
<reference evidence="12 13" key="1">
    <citation type="journal article" date="2021" name="G3 (Bethesda)">
        <title>Improved contiguity of the threespine stickleback genome using long-read sequencing.</title>
        <authorList>
            <person name="Nath S."/>
            <person name="Shaw D.E."/>
            <person name="White M.A."/>
        </authorList>
    </citation>
    <scope>NUCLEOTIDE SEQUENCE [LARGE SCALE GENOMIC DNA]</scope>
    <source>
        <strain evidence="12 13">Lake Benthic</strain>
    </source>
</reference>
<dbReference type="PANTHER" id="PTHR11461:SF375">
    <property type="entry name" value="THYROXINE-BINDING GLOBULIN"/>
    <property type="match status" value="1"/>
</dbReference>
<proteinExistence type="inferred from homology"/>
<evidence type="ECO:0000259" key="11">
    <source>
        <dbReference type="Pfam" id="PF00079"/>
    </source>
</evidence>
<evidence type="ECO:0000256" key="5">
    <source>
        <dbReference type="ARBA" id="ARBA00023180"/>
    </source>
</evidence>
<keyword evidence="4 10" id="KW-0732">Signal</keyword>
<dbReference type="GeneTree" id="ENSGT00940000164899"/>
<dbReference type="AlphaFoldDB" id="A0AAQ4RC29"/>
<dbReference type="InterPro" id="IPR042185">
    <property type="entry name" value="Serpin_sf_2"/>
</dbReference>
<evidence type="ECO:0000256" key="9">
    <source>
        <dbReference type="ARBA" id="ARBA00043177"/>
    </source>
</evidence>
<dbReference type="Pfam" id="PF00079">
    <property type="entry name" value="Serpin"/>
    <property type="match status" value="1"/>
</dbReference>
<comment type="subcellular location">
    <subcellularLocation>
        <location evidence="1">Secreted</location>
    </subcellularLocation>
</comment>
<reference evidence="12" key="3">
    <citation type="submission" date="2025-09" db="UniProtKB">
        <authorList>
            <consortium name="Ensembl"/>
        </authorList>
    </citation>
    <scope>IDENTIFICATION</scope>
</reference>
<protein>
    <recommendedName>
        <fullName evidence="7">Thyroxine-binding globulin</fullName>
    </recommendedName>
    <alternativeName>
        <fullName evidence="9">Serpin A7</fullName>
    </alternativeName>
    <alternativeName>
        <fullName evidence="8">T4-binding globulin</fullName>
    </alternativeName>
</protein>
<feature type="signal peptide" evidence="10">
    <location>
        <begin position="1"/>
        <end position="22"/>
    </location>
</feature>
<dbReference type="PANTHER" id="PTHR11461">
    <property type="entry name" value="SERINE PROTEASE INHIBITOR, SERPIN"/>
    <property type="match status" value="1"/>
</dbReference>
<dbReference type="InterPro" id="IPR023796">
    <property type="entry name" value="Serpin_dom"/>
</dbReference>
<keyword evidence="3" id="KW-0964">Secreted</keyword>
<accession>A0AAQ4RC29</accession>
<keyword evidence="5" id="KW-0325">Glycoprotein</keyword>
<evidence type="ECO:0000256" key="10">
    <source>
        <dbReference type="SAM" id="SignalP"/>
    </source>
</evidence>
<evidence type="ECO:0000256" key="3">
    <source>
        <dbReference type="ARBA" id="ARBA00022525"/>
    </source>
</evidence>
<dbReference type="GO" id="GO:0004867">
    <property type="term" value="F:serine-type endopeptidase inhibitor activity"/>
    <property type="evidence" value="ECO:0007669"/>
    <property type="project" value="InterPro"/>
</dbReference>
<sequence length="89" mass="10134">NCALRLSSLWSLVVRYTYLADGFNVNFTQTTDSANTIKKYVEDKTNGKIDKLVEDLDPSTVMYLTSYIYYKGNWATSFDPKLTEDVLCG</sequence>
<dbReference type="Ensembl" id="ENSGACT00000030193.1">
    <property type="protein sequence ID" value="ENSGACP00000060478.1"/>
    <property type="gene ID" value="ENSGACG00000011752.2"/>
</dbReference>
<dbReference type="InterPro" id="IPR042178">
    <property type="entry name" value="Serpin_sf_1"/>
</dbReference>
<evidence type="ECO:0000256" key="8">
    <source>
        <dbReference type="ARBA" id="ARBA00042967"/>
    </source>
</evidence>
<reference evidence="12" key="2">
    <citation type="submission" date="2025-08" db="UniProtKB">
        <authorList>
            <consortium name="Ensembl"/>
        </authorList>
    </citation>
    <scope>IDENTIFICATION</scope>
</reference>
<keyword evidence="13" id="KW-1185">Reference proteome</keyword>
<evidence type="ECO:0000313" key="12">
    <source>
        <dbReference type="Ensembl" id="ENSGACP00000060478.1"/>
    </source>
</evidence>
<evidence type="ECO:0000256" key="1">
    <source>
        <dbReference type="ARBA" id="ARBA00004613"/>
    </source>
</evidence>
<dbReference type="InterPro" id="IPR000215">
    <property type="entry name" value="Serpin_fam"/>
</dbReference>
<evidence type="ECO:0000313" key="13">
    <source>
        <dbReference type="Proteomes" id="UP000007635"/>
    </source>
</evidence>
<dbReference type="SUPFAM" id="SSF56574">
    <property type="entry name" value="Serpins"/>
    <property type="match status" value="1"/>
</dbReference>
<dbReference type="GO" id="GO:0005615">
    <property type="term" value="C:extracellular space"/>
    <property type="evidence" value="ECO:0007669"/>
    <property type="project" value="InterPro"/>
</dbReference>
<dbReference type="InterPro" id="IPR036186">
    <property type="entry name" value="Serpin_sf"/>
</dbReference>
<evidence type="ECO:0000256" key="6">
    <source>
        <dbReference type="ARBA" id="ARBA00037352"/>
    </source>
</evidence>
<dbReference type="Proteomes" id="UP000007635">
    <property type="component" value="Chromosome XIII"/>
</dbReference>
<evidence type="ECO:0000256" key="4">
    <source>
        <dbReference type="ARBA" id="ARBA00022729"/>
    </source>
</evidence>
<evidence type="ECO:0000256" key="2">
    <source>
        <dbReference type="ARBA" id="ARBA00009500"/>
    </source>
</evidence>